<keyword evidence="2" id="KW-1185">Reference proteome</keyword>
<dbReference type="Proteomes" id="UP000193781">
    <property type="component" value="Unassembled WGS sequence"/>
</dbReference>
<protein>
    <submittedName>
        <fullName evidence="1">Uncharacterized protein</fullName>
    </submittedName>
</protein>
<organism evidence="1 2">
    <name type="scientific">Mycobacterium nebraskense</name>
    <dbReference type="NCBI Taxonomy" id="244292"/>
    <lineage>
        <taxon>Bacteria</taxon>
        <taxon>Bacillati</taxon>
        <taxon>Actinomycetota</taxon>
        <taxon>Actinomycetes</taxon>
        <taxon>Mycobacteriales</taxon>
        <taxon>Mycobacteriaceae</taxon>
        <taxon>Mycobacterium</taxon>
    </lineage>
</organism>
<proteinExistence type="predicted"/>
<sequence length="103" mass="11536">MTFNRPYTFELARQLLTARSLGDATAGHYVNAESNGVDRAQLDRAVATLQRIDPADFDTWIRREYIVDGWLHGYLELSANPDDPTLTAWVLGQRAAAHYDALG</sequence>
<evidence type="ECO:0000313" key="1">
    <source>
        <dbReference type="EMBL" id="ORW16123.1"/>
    </source>
</evidence>
<evidence type="ECO:0000313" key="2">
    <source>
        <dbReference type="Proteomes" id="UP000193781"/>
    </source>
</evidence>
<dbReference type="EMBL" id="LQPH01000164">
    <property type="protein sequence ID" value="ORW16123.1"/>
    <property type="molecule type" value="Genomic_DNA"/>
</dbReference>
<name>A0A1X1YYJ2_9MYCO</name>
<reference evidence="1 2" key="1">
    <citation type="submission" date="2016-01" db="EMBL/GenBank/DDBJ databases">
        <title>The new phylogeny of the genus Mycobacterium.</title>
        <authorList>
            <person name="Tarcisio F."/>
            <person name="Conor M."/>
            <person name="Antonella G."/>
            <person name="Elisabetta G."/>
            <person name="Giulia F.S."/>
            <person name="Sara T."/>
            <person name="Anna F."/>
            <person name="Clotilde B."/>
            <person name="Roberto B."/>
            <person name="Veronica D.S."/>
            <person name="Fabio R."/>
            <person name="Monica P."/>
            <person name="Olivier J."/>
            <person name="Enrico T."/>
            <person name="Nicola S."/>
        </authorList>
    </citation>
    <scope>NUCLEOTIDE SEQUENCE [LARGE SCALE GENOMIC DNA]</scope>
    <source>
        <strain evidence="1 2">DSM 44803</strain>
    </source>
</reference>
<comment type="caution">
    <text evidence="1">The sequence shown here is derived from an EMBL/GenBank/DDBJ whole genome shotgun (WGS) entry which is preliminary data.</text>
</comment>
<dbReference type="AlphaFoldDB" id="A0A1X1YYJ2"/>
<gene>
    <name evidence="1" type="ORF">AWC17_15410</name>
</gene>
<dbReference type="RefSeq" id="WP_244193527.1">
    <property type="nucleotide sequence ID" value="NZ_JACKSS010000080.1"/>
</dbReference>
<accession>A0A1X1YYJ2</accession>